<gene>
    <name evidence="1" type="ORF">GGX14DRAFT_501374</name>
</gene>
<accession>A0AAD6V6I9</accession>
<sequence length="265" mass="28611">MSVFPPQWPSSHPYWNGHSTASFSALAAPVVPPLDPLDSPFPVFSPDHSDFAALAGPPPPRFARHPSPSPASVFGGVPQRNNRTLDRAALVEALDHLSQLVPTRFRNGQQVRLVIHGGAVMLLNTELAALAAATAAADRAAQRSTTRDIDYLARSFAAEWARYGVFDADQRLKQCVYETAAHFGLGADWMNSDADIALPMATDPVTGAVYDPIHSASLQSSDPLTVYTSPNGLLKLVSVTPYWTVALKLVRYNAADRADICILLR</sequence>
<evidence type="ECO:0000313" key="2">
    <source>
        <dbReference type="Proteomes" id="UP001219525"/>
    </source>
</evidence>
<proteinExistence type="predicted"/>
<organism evidence="1 2">
    <name type="scientific">Mycena pura</name>
    <dbReference type="NCBI Taxonomy" id="153505"/>
    <lineage>
        <taxon>Eukaryota</taxon>
        <taxon>Fungi</taxon>
        <taxon>Dikarya</taxon>
        <taxon>Basidiomycota</taxon>
        <taxon>Agaricomycotina</taxon>
        <taxon>Agaricomycetes</taxon>
        <taxon>Agaricomycetidae</taxon>
        <taxon>Agaricales</taxon>
        <taxon>Marasmiineae</taxon>
        <taxon>Mycenaceae</taxon>
        <taxon>Mycena</taxon>
    </lineage>
</organism>
<dbReference type="AlphaFoldDB" id="A0AAD6V6I9"/>
<feature type="non-terminal residue" evidence="1">
    <location>
        <position position="1"/>
    </location>
</feature>
<dbReference type="Proteomes" id="UP001219525">
    <property type="component" value="Unassembled WGS sequence"/>
</dbReference>
<evidence type="ECO:0000313" key="1">
    <source>
        <dbReference type="EMBL" id="KAJ7203856.1"/>
    </source>
</evidence>
<reference evidence="1" key="1">
    <citation type="submission" date="2023-03" db="EMBL/GenBank/DDBJ databases">
        <title>Massive genome expansion in bonnet fungi (Mycena s.s.) driven by repeated elements and novel gene families across ecological guilds.</title>
        <authorList>
            <consortium name="Lawrence Berkeley National Laboratory"/>
            <person name="Harder C.B."/>
            <person name="Miyauchi S."/>
            <person name="Viragh M."/>
            <person name="Kuo A."/>
            <person name="Thoen E."/>
            <person name="Andreopoulos B."/>
            <person name="Lu D."/>
            <person name="Skrede I."/>
            <person name="Drula E."/>
            <person name="Henrissat B."/>
            <person name="Morin E."/>
            <person name="Kohler A."/>
            <person name="Barry K."/>
            <person name="LaButti K."/>
            <person name="Morin E."/>
            <person name="Salamov A."/>
            <person name="Lipzen A."/>
            <person name="Mereny Z."/>
            <person name="Hegedus B."/>
            <person name="Baldrian P."/>
            <person name="Stursova M."/>
            <person name="Weitz H."/>
            <person name="Taylor A."/>
            <person name="Grigoriev I.V."/>
            <person name="Nagy L.G."/>
            <person name="Martin F."/>
            <person name="Kauserud H."/>
        </authorList>
    </citation>
    <scope>NUCLEOTIDE SEQUENCE</scope>
    <source>
        <strain evidence="1">9144</strain>
    </source>
</reference>
<comment type="caution">
    <text evidence="1">The sequence shown here is derived from an EMBL/GenBank/DDBJ whole genome shotgun (WGS) entry which is preliminary data.</text>
</comment>
<name>A0AAD6V6I9_9AGAR</name>
<keyword evidence="2" id="KW-1185">Reference proteome</keyword>
<dbReference type="EMBL" id="JARJCW010000049">
    <property type="protein sequence ID" value="KAJ7203856.1"/>
    <property type="molecule type" value="Genomic_DNA"/>
</dbReference>
<protein>
    <submittedName>
        <fullName evidence="1">Uncharacterized protein</fullName>
    </submittedName>
</protein>